<dbReference type="Proteomes" id="UP000046680">
    <property type="component" value="Unassembled WGS sequence"/>
</dbReference>
<evidence type="ECO:0000313" key="4">
    <source>
        <dbReference type="Proteomes" id="UP000039021"/>
    </source>
</evidence>
<reference evidence="4 5" key="2">
    <citation type="submission" date="2015-03" db="EMBL/GenBank/DDBJ databases">
        <authorList>
            <consortium name="Pathogen Informatics"/>
        </authorList>
    </citation>
    <scope>NUCLEOTIDE SEQUENCE [LARGE SCALE GENOMIC DNA]</scope>
    <source>
        <strain evidence="2 5">C09601061</strain>
        <strain evidence="4">N09902308</strain>
    </source>
</reference>
<protein>
    <submittedName>
        <fullName evidence="2">Uncharacterized protein</fullName>
    </submittedName>
</protein>
<proteinExistence type="predicted"/>
<dbReference type="EMBL" id="CGCX01000117">
    <property type="protein sequence ID" value="CFR67533.1"/>
    <property type="molecule type" value="Genomic_DNA"/>
</dbReference>
<sequence length="40" mass="4406">MGTPNARDATNECRSSPVLNASMRPSSPDRCAMIRISIWL</sequence>
<evidence type="ECO:0000313" key="3">
    <source>
        <dbReference type="EMBL" id="COX46663.1"/>
    </source>
</evidence>
<evidence type="ECO:0000256" key="1">
    <source>
        <dbReference type="SAM" id="MobiDB-lite"/>
    </source>
</evidence>
<name>A0A654TWY9_MYCTX</name>
<dbReference type="EMBL" id="CSBK01000498">
    <property type="protein sequence ID" value="COX46663.1"/>
    <property type="molecule type" value="Genomic_DNA"/>
</dbReference>
<evidence type="ECO:0000313" key="5">
    <source>
        <dbReference type="Proteomes" id="UP000046680"/>
    </source>
</evidence>
<dbReference type="Proteomes" id="UP000039021">
    <property type="component" value="Unassembled WGS sequence"/>
</dbReference>
<accession>A0A654TWY9</accession>
<feature type="compositionally biased region" description="Polar residues" evidence="1">
    <location>
        <begin position="12"/>
        <end position="25"/>
    </location>
</feature>
<reference evidence="3" key="1">
    <citation type="submission" date="2015-03" db="EMBL/GenBank/DDBJ databases">
        <authorList>
            <consortium name="Pathogen Informatics"/>
            <person name="Murphy D."/>
        </authorList>
    </citation>
    <scope>NUCLEOTIDE SEQUENCE</scope>
    <source>
        <strain evidence="3">N09902308</strain>
    </source>
</reference>
<organism evidence="2 5">
    <name type="scientific">Mycobacterium tuberculosis</name>
    <dbReference type="NCBI Taxonomy" id="1773"/>
    <lineage>
        <taxon>Bacteria</taxon>
        <taxon>Bacillati</taxon>
        <taxon>Actinomycetota</taxon>
        <taxon>Actinomycetes</taxon>
        <taxon>Mycobacteriales</taxon>
        <taxon>Mycobacteriaceae</taxon>
        <taxon>Mycobacterium</taxon>
        <taxon>Mycobacterium tuberculosis complex</taxon>
    </lineage>
</organism>
<dbReference type="AlphaFoldDB" id="A0A654TWY9"/>
<evidence type="ECO:0000313" key="2">
    <source>
        <dbReference type="EMBL" id="CFR67533.1"/>
    </source>
</evidence>
<gene>
    <name evidence="2" type="ORF">ERS007657_00525</name>
    <name evidence="3" type="ORF">ERS007739_01334</name>
</gene>
<feature type="region of interest" description="Disordered" evidence="1">
    <location>
        <begin position="1"/>
        <end position="27"/>
    </location>
</feature>